<reference evidence="3 4" key="1">
    <citation type="journal article" date="2011" name="BMC Genomics">
        <title>Genome sequencing reveals diversification of virulence factor content and possible host adaptation in distinct subpopulations of Salmonella enterica.</title>
        <authorList>
            <person name="den Bakker H.C."/>
            <person name="Moreno Switt A.I."/>
            <person name="Govoni G."/>
            <person name="Cummings C.A."/>
            <person name="Ranieri M.L."/>
            <person name="Degoricija L."/>
            <person name="Hoelzer K."/>
            <person name="Rodriguez-Rivera L.D."/>
            <person name="Brown S."/>
            <person name="Bolchacova E."/>
            <person name="Furtado M.R."/>
            <person name="Wiedmann M."/>
        </authorList>
    </citation>
    <scope>NUCLEOTIDE SEQUENCE [LARGE SCALE GENOMIC DNA]</scope>
    <source>
        <strain evidence="3 4">R8-2977</strain>
    </source>
</reference>
<evidence type="ECO:0000313" key="4">
    <source>
        <dbReference type="Proteomes" id="UP000004776"/>
    </source>
</evidence>
<proteinExistence type="predicted"/>
<feature type="domain" description="Tellurite resistance methyltransferase TehB-like" evidence="2">
    <location>
        <begin position="1"/>
        <end position="52"/>
    </location>
</feature>
<organism evidence="3 4">
    <name type="scientific">Salmonella enterica subsp. enterica serovar Urbana str. R8-2977</name>
    <dbReference type="NCBI Taxonomy" id="913084"/>
    <lineage>
        <taxon>Bacteria</taxon>
        <taxon>Pseudomonadati</taxon>
        <taxon>Pseudomonadota</taxon>
        <taxon>Gammaproteobacteria</taxon>
        <taxon>Enterobacterales</taxon>
        <taxon>Enterobacteriaceae</taxon>
        <taxon>Salmonella</taxon>
    </lineage>
</organism>
<dbReference type="AlphaFoldDB" id="G5RV80"/>
<dbReference type="InterPro" id="IPR029063">
    <property type="entry name" value="SAM-dependent_MTases_sf"/>
</dbReference>
<dbReference type="EMBL" id="AFCW01000908">
    <property type="protein sequence ID" value="EHD03787.1"/>
    <property type="molecule type" value="Genomic_DNA"/>
</dbReference>
<dbReference type="Pfam" id="PF03848">
    <property type="entry name" value="TehB"/>
    <property type="match status" value="1"/>
</dbReference>
<gene>
    <name evidence="3" type="ORF">LTSEURB_2326</name>
</gene>
<name>G5RV80_SALET</name>
<evidence type="ECO:0000256" key="1">
    <source>
        <dbReference type="SAM" id="Phobius"/>
    </source>
</evidence>
<feature type="transmembrane region" description="Helical" evidence="1">
    <location>
        <begin position="47"/>
        <end position="65"/>
    </location>
</feature>
<dbReference type="SUPFAM" id="SSF53335">
    <property type="entry name" value="S-adenosyl-L-methionine-dependent methyltransferases"/>
    <property type="match status" value="1"/>
</dbReference>
<evidence type="ECO:0000259" key="2">
    <source>
        <dbReference type="Pfam" id="PF03848"/>
    </source>
</evidence>
<dbReference type="Gene3D" id="3.40.50.150">
    <property type="entry name" value="Vaccinia Virus protein VP39"/>
    <property type="match status" value="1"/>
</dbReference>
<sequence length="98" mass="10915">MTVRDENYFTEKYGLTRTHSDVLAAAKVVAPGRTLDLGCGNGRRNSLYLAAAMAAIVCIWPRTVMTLPRGIKIRPVWLTLSVLKRQKGWIICKPTLSI</sequence>
<keyword evidence="1" id="KW-0812">Transmembrane</keyword>
<keyword evidence="1" id="KW-0472">Membrane</keyword>
<dbReference type="InterPro" id="IPR015985">
    <property type="entry name" value="TehB-like_dom"/>
</dbReference>
<accession>G5RV80</accession>
<keyword evidence="1" id="KW-1133">Transmembrane helix</keyword>
<evidence type="ECO:0000313" key="3">
    <source>
        <dbReference type="EMBL" id="EHD03787.1"/>
    </source>
</evidence>
<comment type="caution">
    <text evidence="3">The sequence shown here is derived from an EMBL/GenBank/DDBJ whole genome shotgun (WGS) entry which is preliminary data.</text>
</comment>
<dbReference type="Proteomes" id="UP000004776">
    <property type="component" value="Unassembled WGS sequence"/>
</dbReference>
<protein>
    <submittedName>
        <fullName evidence="3">Tellurite resistance protein TehB</fullName>
    </submittedName>
</protein>